<name>A0AAV4NZB1_CAEEX</name>
<comment type="caution">
    <text evidence="1">The sequence shown here is derived from an EMBL/GenBank/DDBJ whole genome shotgun (WGS) entry which is preliminary data.</text>
</comment>
<keyword evidence="2" id="KW-1185">Reference proteome</keyword>
<dbReference type="EMBL" id="BPLR01021473">
    <property type="protein sequence ID" value="GIX90073.1"/>
    <property type="molecule type" value="Genomic_DNA"/>
</dbReference>
<protein>
    <submittedName>
        <fullName evidence="1">Uncharacterized protein</fullName>
    </submittedName>
</protein>
<gene>
    <name evidence="1" type="ORF">CEXT_674792</name>
</gene>
<dbReference type="Proteomes" id="UP001054945">
    <property type="component" value="Unassembled WGS sequence"/>
</dbReference>
<evidence type="ECO:0000313" key="1">
    <source>
        <dbReference type="EMBL" id="GIX90073.1"/>
    </source>
</evidence>
<sequence>MLYPMVIFIKLSSKISSYADGTTVFEKELCCHMVFAEGSSSCSPHLHEAISGSISERFFKDIIIGCEQLPFQLWFSLSNYNYEPEEQTR</sequence>
<reference evidence="1 2" key="1">
    <citation type="submission" date="2021-06" db="EMBL/GenBank/DDBJ databases">
        <title>Caerostris extrusa draft genome.</title>
        <authorList>
            <person name="Kono N."/>
            <person name="Arakawa K."/>
        </authorList>
    </citation>
    <scope>NUCLEOTIDE SEQUENCE [LARGE SCALE GENOMIC DNA]</scope>
</reference>
<organism evidence="1 2">
    <name type="scientific">Caerostris extrusa</name>
    <name type="common">Bark spider</name>
    <name type="synonym">Caerostris bankana</name>
    <dbReference type="NCBI Taxonomy" id="172846"/>
    <lineage>
        <taxon>Eukaryota</taxon>
        <taxon>Metazoa</taxon>
        <taxon>Ecdysozoa</taxon>
        <taxon>Arthropoda</taxon>
        <taxon>Chelicerata</taxon>
        <taxon>Arachnida</taxon>
        <taxon>Araneae</taxon>
        <taxon>Araneomorphae</taxon>
        <taxon>Entelegynae</taxon>
        <taxon>Araneoidea</taxon>
        <taxon>Araneidae</taxon>
        <taxon>Caerostris</taxon>
    </lineage>
</organism>
<proteinExistence type="predicted"/>
<evidence type="ECO:0000313" key="2">
    <source>
        <dbReference type="Proteomes" id="UP001054945"/>
    </source>
</evidence>
<dbReference type="AlphaFoldDB" id="A0AAV4NZB1"/>
<accession>A0AAV4NZB1</accession>